<dbReference type="Gene3D" id="2.60.120.650">
    <property type="entry name" value="Cupin"/>
    <property type="match status" value="1"/>
</dbReference>
<feature type="compositionally biased region" description="Low complexity" evidence="1">
    <location>
        <begin position="71"/>
        <end position="85"/>
    </location>
</feature>
<feature type="compositionally biased region" description="Low complexity" evidence="1">
    <location>
        <begin position="854"/>
        <end position="879"/>
    </location>
</feature>
<feature type="compositionally biased region" description="Polar residues" evidence="1">
    <location>
        <begin position="109"/>
        <end position="119"/>
    </location>
</feature>
<dbReference type="Pfam" id="PF02373">
    <property type="entry name" value="JmjC"/>
    <property type="match status" value="1"/>
</dbReference>
<dbReference type="OrthoDB" id="298344at2759"/>
<name>A0A317XX00_9BASI</name>
<evidence type="ECO:0000259" key="2">
    <source>
        <dbReference type="PROSITE" id="PS51184"/>
    </source>
</evidence>
<feature type="domain" description="JmjC" evidence="2">
    <location>
        <begin position="273"/>
        <end position="438"/>
    </location>
</feature>
<dbReference type="InterPro" id="IPR003347">
    <property type="entry name" value="JmjC_dom"/>
</dbReference>
<dbReference type="AlphaFoldDB" id="A0A317XX00"/>
<protein>
    <recommendedName>
        <fullName evidence="2">JmjC domain-containing protein</fullName>
    </recommendedName>
</protein>
<feature type="region of interest" description="Disordered" evidence="1">
    <location>
        <begin position="104"/>
        <end position="130"/>
    </location>
</feature>
<feature type="compositionally biased region" description="Polar residues" evidence="1">
    <location>
        <begin position="903"/>
        <end position="913"/>
    </location>
</feature>
<accession>A0A317XX00</accession>
<gene>
    <name evidence="3" type="ORF">BCV70DRAFT_235930</name>
</gene>
<dbReference type="EMBL" id="KZ819189">
    <property type="protein sequence ID" value="PWZ02353.1"/>
    <property type="molecule type" value="Genomic_DNA"/>
</dbReference>
<feature type="region of interest" description="Disordered" evidence="1">
    <location>
        <begin position="1109"/>
        <end position="1141"/>
    </location>
</feature>
<organism evidence="3 4">
    <name type="scientific">Testicularia cyperi</name>
    <dbReference type="NCBI Taxonomy" id="1882483"/>
    <lineage>
        <taxon>Eukaryota</taxon>
        <taxon>Fungi</taxon>
        <taxon>Dikarya</taxon>
        <taxon>Basidiomycota</taxon>
        <taxon>Ustilaginomycotina</taxon>
        <taxon>Ustilaginomycetes</taxon>
        <taxon>Ustilaginales</taxon>
        <taxon>Anthracoideaceae</taxon>
        <taxon>Testicularia</taxon>
    </lineage>
</organism>
<dbReference type="PROSITE" id="PS51184">
    <property type="entry name" value="JMJC"/>
    <property type="match status" value="1"/>
</dbReference>
<dbReference type="InParanoid" id="A0A317XX00"/>
<feature type="compositionally biased region" description="Low complexity" evidence="1">
    <location>
        <begin position="9"/>
        <end position="21"/>
    </location>
</feature>
<feature type="compositionally biased region" description="Low complexity" evidence="1">
    <location>
        <begin position="804"/>
        <end position="819"/>
    </location>
</feature>
<evidence type="ECO:0000256" key="1">
    <source>
        <dbReference type="SAM" id="MobiDB-lite"/>
    </source>
</evidence>
<feature type="compositionally biased region" description="Polar residues" evidence="1">
    <location>
        <begin position="820"/>
        <end position="836"/>
    </location>
</feature>
<evidence type="ECO:0000313" key="4">
    <source>
        <dbReference type="Proteomes" id="UP000246740"/>
    </source>
</evidence>
<feature type="region of interest" description="Disordered" evidence="1">
    <location>
        <begin position="754"/>
        <end position="961"/>
    </location>
</feature>
<sequence>MLPSQNAHTSALASGLTATAGDHARNGPVVGAEIRKGADGVAPATPRSNASDATQAVAFAVPRSSSDRSPRPLSRSASQLAQSSPVQVGSAKPQAYHIGVDAAKPSMPHLNQSGRSSATDDVDPPELVPSMERTTIPDALRRLSGNLLTSDPSILTQVEHPSKKPFMPVRRIDVTTLSAEALGRIIEEHVDESGLPLVICGLDRLPNWDAGLFEPEAYRNAVGGPTSVQVRELYNWSDSTTSLDQFLEFCQEKPCYQRGELRRLYGKDLYCPRSWEKQTAELVHPRLVYHGDYDLAASLAENARPDTLMCYYGPGGTFTPLHRDLCSSLGQNLMVWADPDASSTWLISRTNDSDEIDEHIRSLGGDPDSEGFAPHPDDLRDAPYDVYHCEQKIGDLVLIPNDAVHMVINNGGRTMKVAWSRLTINALEDAVQFVLPLYQRKCRKESYRIRCTVETTLQKLTKDVKEISETPHKVTGSILSDFRRILSLYDQIVCDEFAIDWRNYDVIGTLDSYVECDFCGADVLHGYFECPEGDTICAMCYAQGRLCPCTDADTQLRPCQLSVPFDKRLEIRNEAAVLLKSLTPADSEEPPIEPLAEKEIAKTAWPHSFMAACKLYKIRMSSGNTKSRAPCKLCNASLDSAWRYKCRPCNAAYCYACMLHKFKIHPVHILAQNNPAQLHTYHEQFSVPDYLEWKEDPIAFVLPARAHFTFIEAAITHVRCIPQQPACRIGFLDATPQFPTGLTGTVGNNVVLDTSTHATMPPNGKMKRSSHVTETSSTETNAPSAKRRKLPTSKETSPTNIVMTAASPTSASTAVPTVAEESTASPSLQSTHQPASSEKDTRTTLPLPPLKVQSAASTPSRPPSSTSTSSTGATAGSSTFKLRISNGKARAIGPASNDPLKPSSKTTNVQRSPATGGVVPAPTRHSREKPPSTSSAKPPVVSSNPIVISSSPSPSIRSSPPVSMIVTETAAALRDGGVVAGAVESTPPESTRLLPSLETNTLRVLTEILSIFRVDVNQKAAERQDELLREMRAAEERAKKRHGELVRDMQKCLAGQQQLSEDVKRLTEQLNKPHENGHGANAETKRQLDEISETLADLAGDVMRGARAHLEQQNRSGAGSAVASVRENPDFHPTSSVRTRQ</sequence>
<feature type="region of interest" description="Disordered" evidence="1">
    <location>
        <begin position="1"/>
        <end position="27"/>
    </location>
</feature>
<evidence type="ECO:0000313" key="3">
    <source>
        <dbReference type="EMBL" id="PWZ02353.1"/>
    </source>
</evidence>
<dbReference type="SMART" id="SM00558">
    <property type="entry name" value="JmjC"/>
    <property type="match status" value="1"/>
</dbReference>
<feature type="region of interest" description="Disordered" evidence="1">
    <location>
        <begin position="60"/>
        <end position="92"/>
    </location>
</feature>
<keyword evidence="4" id="KW-1185">Reference proteome</keyword>
<feature type="compositionally biased region" description="Low complexity" evidence="1">
    <location>
        <begin position="938"/>
        <end position="961"/>
    </location>
</feature>
<proteinExistence type="predicted"/>
<dbReference type="STRING" id="1882483.A0A317XX00"/>
<dbReference type="SUPFAM" id="SSF51197">
    <property type="entry name" value="Clavaminate synthase-like"/>
    <property type="match status" value="1"/>
</dbReference>
<reference evidence="3 4" key="1">
    <citation type="journal article" date="2018" name="Mol. Biol. Evol.">
        <title>Broad Genomic Sampling Reveals a Smut Pathogenic Ancestry of the Fungal Clade Ustilaginomycotina.</title>
        <authorList>
            <person name="Kijpornyongpan T."/>
            <person name="Mondo S.J."/>
            <person name="Barry K."/>
            <person name="Sandor L."/>
            <person name="Lee J."/>
            <person name="Lipzen A."/>
            <person name="Pangilinan J."/>
            <person name="LaButti K."/>
            <person name="Hainaut M."/>
            <person name="Henrissat B."/>
            <person name="Grigoriev I.V."/>
            <person name="Spatafora J.W."/>
            <person name="Aime M.C."/>
        </authorList>
    </citation>
    <scope>NUCLEOTIDE SEQUENCE [LARGE SCALE GENOMIC DNA]</scope>
    <source>
        <strain evidence="3 4">MCA 3645</strain>
    </source>
</reference>
<feature type="compositionally biased region" description="Polar residues" evidence="1">
    <location>
        <begin position="793"/>
        <end position="802"/>
    </location>
</feature>
<dbReference type="Proteomes" id="UP000246740">
    <property type="component" value="Unassembled WGS sequence"/>
</dbReference>